<feature type="compositionally biased region" description="Gly residues" evidence="4">
    <location>
        <begin position="698"/>
        <end position="718"/>
    </location>
</feature>
<dbReference type="GO" id="GO:0009279">
    <property type="term" value="C:cell outer membrane"/>
    <property type="evidence" value="ECO:0007669"/>
    <property type="project" value="UniProtKB-SubCell"/>
</dbReference>
<feature type="compositionally biased region" description="Low complexity" evidence="4">
    <location>
        <begin position="661"/>
        <end position="675"/>
    </location>
</feature>
<comment type="subcellular location">
    <subcellularLocation>
        <location evidence="1">Cell outer membrane</location>
    </subcellularLocation>
</comment>
<evidence type="ECO:0000256" key="3">
    <source>
        <dbReference type="ARBA" id="ARBA00023237"/>
    </source>
</evidence>
<evidence type="ECO:0000256" key="1">
    <source>
        <dbReference type="ARBA" id="ARBA00004442"/>
    </source>
</evidence>
<comment type="caution">
    <text evidence="6">The sequence shown here is derived from an EMBL/GenBank/DDBJ whole genome shotgun (WGS) entry which is preliminary data.</text>
</comment>
<feature type="chain" id="PRO_5002231911" evidence="5">
    <location>
        <begin position="20"/>
        <end position="884"/>
    </location>
</feature>
<dbReference type="AlphaFoldDB" id="A0A0D1JYM6"/>
<evidence type="ECO:0000313" key="6">
    <source>
        <dbReference type="EMBL" id="KIU26323.1"/>
    </source>
</evidence>
<dbReference type="InterPro" id="IPR036942">
    <property type="entry name" value="Beta-barrel_TonB_sf"/>
</dbReference>
<evidence type="ECO:0000256" key="4">
    <source>
        <dbReference type="SAM" id="MobiDB-lite"/>
    </source>
</evidence>
<feature type="region of interest" description="Disordered" evidence="4">
    <location>
        <begin position="625"/>
        <end position="718"/>
    </location>
</feature>
<keyword evidence="6" id="KW-0675">Receptor</keyword>
<feature type="region of interest" description="Disordered" evidence="4">
    <location>
        <begin position="26"/>
        <end position="70"/>
    </location>
</feature>
<dbReference type="PANTHER" id="PTHR47234">
    <property type="match status" value="1"/>
</dbReference>
<dbReference type="Gene3D" id="2.40.170.20">
    <property type="entry name" value="TonB-dependent receptor, beta-barrel domain"/>
    <property type="match status" value="2"/>
</dbReference>
<feature type="compositionally biased region" description="Pro residues" evidence="4">
    <location>
        <begin position="26"/>
        <end position="40"/>
    </location>
</feature>
<protein>
    <submittedName>
        <fullName evidence="6">TonB-dependent receptor</fullName>
    </submittedName>
</protein>
<keyword evidence="2" id="KW-0472">Membrane</keyword>
<dbReference type="Proteomes" id="UP000033203">
    <property type="component" value="Unassembled WGS sequence"/>
</dbReference>
<dbReference type="PANTHER" id="PTHR47234:SF1">
    <property type="entry name" value="TONB-DEPENDENT RECEPTOR"/>
    <property type="match status" value="1"/>
</dbReference>
<feature type="compositionally biased region" description="Gly residues" evidence="4">
    <location>
        <begin position="649"/>
        <end position="660"/>
    </location>
</feature>
<feature type="compositionally biased region" description="Low complexity" evidence="4">
    <location>
        <begin position="41"/>
        <end position="61"/>
    </location>
</feature>
<name>A0A0D1JYM6_9SPHN</name>
<reference evidence="6 7" key="1">
    <citation type="submission" date="2015-01" db="EMBL/GenBank/DDBJ databases">
        <title>Genome of Sphingomonas taxi strain 30a.</title>
        <authorList>
            <person name="Eevers N."/>
            <person name="Van Hamme J."/>
            <person name="Bottos E."/>
            <person name="Weyens N."/>
            <person name="Vangronsveld J."/>
        </authorList>
    </citation>
    <scope>NUCLEOTIDE SEQUENCE [LARGE SCALE GENOMIC DNA]</scope>
    <source>
        <strain evidence="6 7">30a</strain>
    </source>
</reference>
<feature type="signal peptide" evidence="5">
    <location>
        <begin position="1"/>
        <end position="19"/>
    </location>
</feature>
<gene>
    <name evidence="6" type="ORF">SR41_15140</name>
</gene>
<evidence type="ECO:0000256" key="5">
    <source>
        <dbReference type="SAM" id="SignalP"/>
    </source>
</evidence>
<dbReference type="SUPFAM" id="SSF56935">
    <property type="entry name" value="Porins"/>
    <property type="match status" value="1"/>
</dbReference>
<sequence length="884" mass="92249">MRIVAAMMVAASWPAMALAQEVPAPAEAPAPAPTPNPTTPAPAATTVQAAPTTPAAAPAAPAEEDGEEGDIVVTGRKPVGSVVGDIPAEQTLSPADVRSYGVSSVSDLLTELGPQTQSGAGGPPVVLLDGHRISGFQEIRDIPTEAILRVDILPEEVALKYGYTADQKVVNFVLRRRFRATTVELADKGATEGGSNTPQGELDLLTIRQGARLNIHSKYQQTSALTESERDITAASTEGQTNNFDQRPYRTLVPFSRSFGTNATYAKTIGEDINASINGEIAATQSTGQYGLPLDGTGAPIGGDPLRQQTNGVTGHLGTSFNGRLSPRWLWTVTGSFDRADTRTIGDTVAGRGTNRAHSVSNAGDLEALVNGPLFTLPAGDVTTAVRVGAQTSQFTSNSLRAGLVSGGRVSRDQANARVNIDLPIASKSRAVLPFLGNLSINGNAAVNQLSDFGTLTAYGYGVNWAPINAIRVIGSINQQDVAPTAQQLGNPTVVTPNVRVFDYVQGQTVTVTTISGGNPGLRDSSRRVTKLGVTLRPLDQTDLTIIGNYTKQDTRNPIQGFPSPTAVIEAAFPDRFTRDADGELTRLDTRPINFARSESSEFRWGINFSKPIKSKVQKQIEAFRAGTGPNPFAGLRFPGADGRRRGGGGDGAGPGGGAGAPPAGGDQAATQGTSGQAGDGSGARPNQQADGGDRPRGGFGGPGGGGRGFGGGGFGGRGGAGGGRVQFAFYHTWHLVERRTIANGGPVLDLLNGDTLGSNGGQPRHEFQGQAGYSNNGIGVRLSANYATGTRVNGGTAANPQTLNFSGLATADLRIFADLGQQLSLVKAHPWIRGTRVTFSVSNIFNSRQRVTDATGVTPISYQPDYQDPIGRTVRLSLRKLFF</sequence>
<evidence type="ECO:0000313" key="7">
    <source>
        <dbReference type="Proteomes" id="UP000033203"/>
    </source>
</evidence>
<proteinExistence type="predicted"/>
<organism evidence="6 7">
    <name type="scientific">Sphingomonas melonis</name>
    <dbReference type="NCBI Taxonomy" id="152682"/>
    <lineage>
        <taxon>Bacteria</taxon>
        <taxon>Pseudomonadati</taxon>
        <taxon>Pseudomonadota</taxon>
        <taxon>Alphaproteobacteria</taxon>
        <taxon>Sphingomonadales</taxon>
        <taxon>Sphingomonadaceae</taxon>
        <taxon>Sphingomonas</taxon>
    </lineage>
</organism>
<dbReference type="EMBL" id="JXTP01000081">
    <property type="protein sequence ID" value="KIU26323.1"/>
    <property type="molecule type" value="Genomic_DNA"/>
</dbReference>
<accession>A0A0D1JYM6</accession>
<keyword evidence="3" id="KW-0998">Cell outer membrane</keyword>
<dbReference type="PATRIC" id="fig|1549858.7.peg.2694"/>
<keyword evidence="5" id="KW-0732">Signal</keyword>
<evidence type="ECO:0000256" key="2">
    <source>
        <dbReference type="ARBA" id="ARBA00023136"/>
    </source>
</evidence>